<proteinExistence type="predicted"/>
<dbReference type="GO" id="GO:0004519">
    <property type="term" value="F:endonuclease activity"/>
    <property type="evidence" value="ECO:0007669"/>
    <property type="project" value="UniProtKB-KW"/>
</dbReference>
<dbReference type="Pfam" id="PF05685">
    <property type="entry name" value="Uma2"/>
    <property type="match status" value="1"/>
</dbReference>
<evidence type="ECO:0000313" key="3">
    <source>
        <dbReference type="Proteomes" id="UP000262882"/>
    </source>
</evidence>
<accession>A0A372GI09</accession>
<name>A0A372GI09_9ACTN</name>
<dbReference type="InterPro" id="IPR008538">
    <property type="entry name" value="Uma2"/>
</dbReference>
<reference evidence="2 3" key="1">
    <citation type="submission" date="2018-08" db="EMBL/GenBank/DDBJ databases">
        <title>Actinomadura spongicola sp. nov., isolated from marine sponge Leucetta chagosensis.</title>
        <authorList>
            <person name="Li L."/>
            <person name="Lin H.W."/>
        </authorList>
    </citation>
    <scope>NUCLEOTIDE SEQUENCE [LARGE SCALE GENOMIC DNA]</scope>
    <source>
        <strain evidence="2 3">LHW52907</strain>
    </source>
</reference>
<dbReference type="Gene3D" id="3.90.1570.10">
    <property type="entry name" value="tt1808, chain A"/>
    <property type="match status" value="1"/>
</dbReference>
<dbReference type="PANTHER" id="PTHR35400:SF3">
    <property type="entry name" value="SLL1072 PROTEIN"/>
    <property type="match status" value="1"/>
</dbReference>
<dbReference type="SUPFAM" id="SSF52980">
    <property type="entry name" value="Restriction endonuclease-like"/>
    <property type="match status" value="1"/>
</dbReference>
<dbReference type="EMBL" id="QVNQ01000004">
    <property type="protein sequence ID" value="RFS85001.1"/>
    <property type="molecule type" value="Genomic_DNA"/>
</dbReference>
<evidence type="ECO:0000313" key="2">
    <source>
        <dbReference type="EMBL" id="RFS85001.1"/>
    </source>
</evidence>
<dbReference type="InterPro" id="IPR011335">
    <property type="entry name" value="Restrct_endonuc-II-like"/>
</dbReference>
<dbReference type="Proteomes" id="UP000262882">
    <property type="component" value="Unassembled WGS sequence"/>
</dbReference>
<organism evidence="2 3">
    <name type="scientific">Actinomadura spongiicola</name>
    <dbReference type="NCBI Taxonomy" id="2303421"/>
    <lineage>
        <taxon>Bacteria</taxon>
        <taxon>Bacillati</taxon>
        <taxon>Actinomycetota</taxon>
        <taxon>Actinomycetes</taxon>
        <taxon>Streptosporangiales</taxon>
        <taxon>Thermomonosporaceae</taxon>
        <taxon>Actinomadura</taxon>
    </lineage>
</organism>
<comment type="caution">
    <text evidence="2">The sequence shown here is derived from an EMBL/GenBank/DDBJ whole genome shotgun (WGS) entry which is preliminary data.</text>
</comment>
<evidence type="ECO:0000259" key="1">
    <source>
        <dbReference type="Pfam" id="PF05685"/>
    </source>
</evidence>
<keyword evidence="2" id="KW-0255">Endonuclease</keyword>
<keyword evidence="2" id="KW-0540">Nuclease</keyword>
<keyword evidence="2" id="KW-0378">Hydrolase</keyword>
<dbReference type="InterPro" id="IPR012296">
    <property type="entry name" value="Nuclease_put_TT1808"/>
</dbReference>
<protein>
    <submittedName>
        <fullName evidence="2">Uma2 family endonuclease</fullName>
    </submittedName>
</protein>
<sequence>MAETLVFNLDDLSDNTLWDMWVRGEVEDLLDLPYEGIRVEIIGGQIVVSPAPTVAHAGILTDISTALTTAPSRDRDVPWVPTQVVNLWRETAGKSAIPDLVVLAADVLKAAANADAFGLSPDEIEMVVEVTSPGNSEQDRPPTSGRRLAEPNKWSRYAQVEIPYYLLVDRSPKEAKTTLYCIPDRSTGAYLHRESWEFGETIQLPEPFNVEIETRRWQPWKK</sequence>
<feature type="domain" description="Putative restriction endonuclease" evidence="1">
    <location>
        <begin position="26"/>
        <end position="212"/>
    </location>
</feature>
<gene>
    <name evidence="2" type="ORF">D0T12_16055</name>
</gene>
<dbReference type="PANTHER" id="PTHR35400">
    <property type="entry name" value="SLR1083 PROTEIN"/>
    <property type="match status" value="1"/>
</dbReference>
<dbReference type="CDD" id="cd06260">
    <property type="entry name" value="DUF820-like"/>
    <property type="match status" value="1"/>
</dbReference>
<dbReference type="AlphaFoldDB" id="A0A372GI09"/>
<keyword evidence="3" id="KW-1185">Reference proteome</keyword>